<proteinExistence type="predicted"/>
<keyword evidence="2" id="KW-1185">Reference proteome</keyword>
<gene>
    <name evidence="1" type="ORF">DL89DRAFT_265909</name>
</gene>
<dbReference type="RefSeq" id="XP_040745745.1">
    <property type="nucleotide sequence ID" value="XM_040886880.1"/>
</dbReference>
<evidence type="ECO:0000313" key="2">
    <source>
        <dbReference type="Proteomes" id="UP000193922"/>
    </source>
</evidence>
<accession>A0A1Y1WFI1</accession>
<evidence type="ECO:0000313" key="1">
    <source>
        <dbReference type="EMBL" id="ORX72321.1"/>
    </source>
</evidence>
<name>A0A1Y1WFI1_9FUNG</name>
<reference evidence="1 2" key="1">
    <citation type="submission" date="2016-07" db="EMBL/GenBank/DDBJ databases">
        <title>Pervasive Adenine N6-methylation of Active Genes in Fungi.</title>
        <authorList>
            <consortium name="DOE Joint Genome Institute"/>
            <person name="Mondo S.J."/>
            <person name="Dannebaum R.O."/>
            <person name="Kuo R.C."/>
            <person name="Labutti K."/>
            <person name="Haridas S."/>
            <person name="Kuo A."/>
            <person name="Salamov A."/>
            <person name="Ahrendt S.R."/>
            <person name="Lipzen A."/>
            <person name="Sullivan W."/>
            <person name="Andreopoulos W.B."/>
            <person name="Clum A."/>
            <person name="Lindquist E."/>
            <person name="Daum C."/>
            <person name="Ramamoorthy G.K."/>
            <person name="Gryganskyi A."/>
            <person name="Culley D."/>
            <person name="Magnuson J.K."/>
            <person name="James T.Y."/>
            <person name="O'Malley M.A."/>
            <person name="Stajich J.E."/>
            <person name="Spatafora J.W."/>
            <person name="Visel A."/>
            <person name="Grigoriev I.V."/>
        </authorList>
    </citation>
    <scope>NUCLEOTIDE SEQUENCE [LARGE SCALE GENOMIC DNA]</scope>
    <source>
        <strain evidence="1 2">ATCC 12442</strain>
    </source>
</reference>
<organism evidence="1 2">
    <name type="scientific">Linderina pennispora</name>
    <dbReference type="NCBI Taxonomy" id="61395"/>
    <lineage>
        <taxon>Eukaryota</taxon>
        <taxon>Fungi</taxon>
        <taxon>Fungi incertae sedis</taxon>
        <taxon>Zoopagomycota</taxon>
        <taxon>Kickxellomycotina</taxon>
        <taxon>Kickxellomycetes</taxon>
        <taxon>Kickxellales</taxon>
        <taxon>Kickxellaceae</taxon>
        <taxon>Linderina</taxon>
    </lineage>
</organism>
<protein>
    <submittedName>
        <fullName evidence="1">Uncharacterized protein</fullName>
    </submittedName>
</protein>
<sequence length="78" mass="8715">MSVRCWVALEVSVSAFGKSRRAIIILSAHLYPDLPTRQCRSLYYYLANQTAKQRARMLPACLGVAEPMVLTISIGNFP</sequence>
<dbReference type="Proteomes" id="UP000193922">
    <property type="component" value="Unassembled WGS sequence"/>
</dbReference>
<dbReference type="EMBL" id="MCFD01000003">
    <property type="protein sequence ID" value="ORX72321.1"/>
    <property type="molecule type" value="Genomic_DNA"/>
</dbReference>
<comment type="caution">
    <text evidence="1">The sequence shown here is derived from an EMBL/GenBank/DDBJ whole genome shotgun (WGS) entry which is preliminary data.</text>
</comment>
<dbReference type="AlphaFoldDB" id="A0A1Y1WFI1"/>
<dbReference type="GeneID" id="63803528"/>